<name>A0A2U7UAU3_9VIRU</name>
<dbReference type="EMBL" id="MG011689">
    <property type="protein sequence ID" value="AVK75546.1"/>
    <property type="molecule type" value="Genomic_DNA"/>
</dbReference>
<gene>
    <name evidence="2" type="ORF">pqer_cds_1124</name>
</gene>
<evidence type="ECO:0000313" key="2">
    <source>
        <dbReference type="EMBL" id="AVK75546.1"/>
    </source>
</evidence>
<feature type="compositionally biased region" description="Polar residues" evidence="1">
    <location>
        <begin position="150"/>
        <end position="177"/>
    </location>
</feature>
<feature type="region of interest" description="Disordered" evidence="1">
    <location>
        <begin position="150"/>
        <end position="209"/>
    </location>
</feature>
<dbReference type="GeneID" id="36844687"/>
<dbReference type="KEGG" id="vg:36844687"/>
<protein>
    <submittedName>
        <fullName evidence="2">Uncharacterized protein</fullName>
    </submittedName>
</protein>
<reference evidence="2" key="1">
    <citation type="journal article" date="2018" name="Nat. Commun.">
        <title>Diversity and evolution of the emerging Pandoraviridae family.</title>
        <authorList>
            <person name="Legendre M."/>
            <person name="Fabre E."/>
            <person name="Poirot O."/>
            <person name="Jeudy S."/>
            <person name="Lartigue A."/>
            <person name="Alempic J.M."/>
            <person name="Beucher L."/>
            <person name="Philippe N."/>
            <person name="Bertaux L."/>
            <person name="Christo-Foroux E."/>
            <person name="Labadie K."/>
            <person name="Coute Y."/>
            <person name="Abergel C."/>
            <person name="Claverie J.M."/>
        </authorList>
    </citation>
    <scope>NUCLEOTIDE SEQUENCE [LARGE SCALE GENOMIC DNA]</scope>
    <source>
        <strain evidence="2">Quercus</strain>
    </source>
</reference>
<dbReference type="Proteomes" id="UP000248852">
    <property type="component" value="Segment"/>
</dbReference>
<accession>A0A2U7UAU3</accession>
<proteinExistence type="predicted"/>
<feature type="compositionally biased region" description="Basic and acidic residues" evidence="1">
    <location>
        <begin position="200"/>
        <end position="209"/>
    </location>
</feature>
<evidence type="ECO:0000256" key="1">
    <source>
        <dbReference type="SAM" id="MobiDB-lite"/>
    </source>
</evidence>
<sequence length="259" mass="29109">MLTKIGLLVLAFVLVVPAIFAYRAHVESAPTTIEQFKKTCFDSVWKVVLLFLVFLGLEQGVRMAVRQDILCGGASKAWGHRAFRRDKRIEPPRKSSQTIDCLCGQNRQQTVIDGVAYAFDHPDEPYEEFYFHVVKCAMCDSIDFALQQNNSDADTTDSNGNTVPFMSSQRGLWNGSTAEPAGQVREGKSSESLPLLVPSQRERCPKSRHEERHQVLVSVKMYGWTGVCGVPFPTKSKFKILCCSACGDLHGKKERRERF</sequence>
<organism evidence="2">
    <name type="scientific">Pandoravirus quercus</name>
    <dbReference type="NCBI Taxonomy" id="2107709"/>
    <lineage>
        <taxon>Viruses</taxon>
        <taxon>Pandoravirus</taxon>
    </lineage>
</organism>
<dbReference type="RefSeq" id="YP_009483815.1">
    <property type="nucleotide sequence ID" value="NC_037667.1"/>
</dbReference>